<gene>
    <name evidence="1" type="ORF">CXQ87_001982</name>
</gene>
<protein>
    <submittedName>
        <fullName evidence="1">Uncharacterized protein</fullName>
    </submittedName>
</protein>
<dbReference type="GeneID" id="37001982"/>
<dbReference type="EMBL" id="PKFP01000001">
    <property type="protein sequence ID" value="PVH13864.1"/>
    <property type="molecule type" value="Genomic_DNA"/>
</dbReference>
<proteinExistence type="predicted"/>
<comment type="caution">
    <text evidence="1">The sequence shown here is derived from an EMBL/GenBank/DDBJ whole genome shotgun (WGS) entry which is preliminary data.</text>
</comment>
<dbReference type="Proteomes" id="UP000244406">
    <property type="component" value="Unassembled WGS sequence"/>
</dbReference>
<reference evidence="1 2" key="1">
    <citation type="submission" date="2017-12" db="EMBL/GenBank/DDBJ databases">
        <title>Genome Sequence of the Amphotericin B-resistant Candida duobushaemulonii strain, B09383.</title>
        <authorList>
            <person name="Chow N.A."/>
            <person name="Gade L."/>
            <person name="Batra D."/>
            <person name="Rowe L.A."/>
            <person name="Loparev V.N."/>
            <person name="Litvintseva A.P."/>
        </authorList>
    </citation>
    <scope>NUCLEOTIDE SEQUENCE [LARGE SCALE GENOMIC DNA]</scope>
    <source>
        <strain evidence="1 2">B09383</strain>
    </source>
</reference>
<dbReference type="RefSeq" id="XP_025334804.1">
    <property type="nucleotide sequence ID" value="XM_025480504.1"/>
</dbReference>
<evidence type="ECO:0000313" key="2">
    <source>
        <dbReference type="Proteomes" id="UP000244406"/>
    </source>
</evidence>
<accession>A0A2V1A8V6</accession>
<evidence type="ECO:0000313" key="1">
    <source>
        <dbReference type="EMBL" id="PVH13864.1"/>
    </source>
</evidence>
<name>A0A2V1A8V6_9ASCO</name>
<dbReference type="VEuPathDB" id="FungiDB:CXQ87_001982"/>
<keyword evidence="2" id="KW-1185">Reference proteome</keyword>
<dbReference type="AlphaFoldDB" id="A0A2V1A8V6"/>
<organism evidence="1 2">
    <name type="scientific">Candidozyma duobushaemuli</name>
    <dbReference type="NCBI Taxonomy" id="1231522"/>
    <lineage>
        <taxon>Eukaryota</taxon>
        <taxon>Fungi</taxon>
        <taxon>Dikarya</taxon>
        <taxon>Ascomycota</taxon>
        <taxon>Saccharomycotina</taxon>
        <taxon>Pichiomycetes</taxon>
        <taxon>Metschnikowiaceae</taxon>
        <taxon>Candidozyma</taxon>
    </lineage>
</organism>
<sequence>MSTEGNPDVTGTLINQTAPRQGSQRLSYCVMQSLLFIRRADRQYEVEKVVSDMLANDPSRYIGHNIATAFIGGAAWTVTDVKVQNLPTSDESEDQLDYAYK</sequence>